<feature type="region of interest" description="Disordered" evidence="1">
    <location>
        <begin position="95"/>
        <end position="114"/>
    </location>
</feature>
<protein>
    <submittedName>
        <fullName evidence="2">Uncharacterized protein</fullName>
    </submittedName>
</protein>
<feature type="compositionally biased region" description="Low complexity" evidence="1">
    <location>
        <begin position="190"/>
        <end position="207"/>
    </location>
</feature>
<feature type="region of interest" description="Disordered" evidence="1">
    <location>
        <begin position="153"/>
        <end position="207"/>
    </location>
</feature>
<comment type="caution">
    <text evidence="2">The sequence shown here is derived from an EMBL/GenBank/DDBJ whole genome shotgun (WGS) entry which is preliminary data.</text>
</comment>
<feature type="region of interest" description="Disordered" evidence="1">
    <location>
        <begin position="235"/>
        <end position="261"/>
    </location>
</feature>
<dbReference type="EMBL" id="CM029054">
    <property type="protein sequence ID" value="KAG2543541.1"/>
    <property type="molecule type" value="Genomic_DNA"/>
</dbReference>
<feature type="compositionally biased region" description="Low complexity" evidence="1">
    <location>
        <begin position="247"/>
        <end position="261"/>
    </location>
</feature>
<feature type="region of interest" description="Disordered" evidence="1">
    <location>
        <begin position="279"/>
        <end position="377"/>
    </location>
</feature>
<reference evidence="2" key="1">
    <citation type="submission" date="2020-05" db="EMBL/GenBank/DDBJ databases">
        <title>WGS assembly of Panicum virgatum.</title>
        <authorList>
            <person name="Lovell J.T."/>
            <person name="Jenkins J."/>
            <person name="Shu S."/>
            <person name="Juenger T.E."/>
            <person name="Schmutz J."/>
        </authorList>
    </citation>
    <scope>NUCLEOTIDE SEQUENCE</scope>
    <source>
        <strain evidence="2">AP13</strain>
    </source>
</reference>
<dbReference type="Proteomes" id="UP000823388">
    <property type="component" value="Chromosome 9N"/>
</dbReference>
<keyword evidence="3" id="KW-1185">Reference proteome</keyword>
<dbReference type="AlphaFoldDB" id="A0A8T0N172"/>
<sequence>MFHPHPLPPHAISLHPPPLLVLRRRVARGGSSPAVARGSFYGGGARGSSGETSSRDAAPVDGEATGGWAAPPWSRTRAATVLEARAAVEAEAAAGGARCSRPRLPAGGGTGDGVTAERKGASAILTPAAPLPAPSTGGNGMVRAGKRRGARLARTGARCSSKHAGSPARSRRPQWRRAEGLAGPRRRRAAGGARWPGSGRRTAGGTAASAELRAVAWTVAGVELRAASCSGTELHAQRRSRGGRGGAAAAVRARSTTTRGGACAWRRHVNARRVRVPPMAASAPAHGRRWRGAAPLLPPGRRLGSGAAPLHPPPSRPLSFPLSSGLARRRGGRSSAAVPPAAQRAKRRPWRGGQTTAARRAAGQHRGGAEQQWARRR</sequence>
<feature type="compositionally biased region" description="Low complexity" evidence="1">
    <location>
        <begin position="351"/>
        <end position="361"/>
    </location>
</feature>
<feature type="region of interest" description="Disordered" evidence="1">
    <location>
        <begin position="32"/>
        <end position="71"/>
    </location>
</feature>
<organism evidence="2 3">
    <name type="scientific">Panicum virgatum</name>
    <name type="common">Blackwell switchgrass</name>
    <dbReference type="NCBI Taxonomy" id="38727"/>
    <lineage>
        <taxon>Eukaryota</taxon>
        <taxon>Viridiplantae</taxon>
        <taxon>Streptophyta</taxon>
        <taxon>Embryophyta</taxon>
        <taxon>Tracheophyta</taxon>
        <taxon>Spermatophyta</taxon>
        <taxon>Magnoliopsida</taxon>
        <taxon>Liliopsida</taxon>
        <taxon>Poales</taxon>
        <taxon>Poaceae</taxon>
        <taxon>PACMAD clade</taxon>
        <taxon>Panicoideae</taxon>
        <taxon>Panicodae</taxon>
        <taxon>Paniceae</taxon>
        <taxon>Panicinae</taxon>
        <taxon>Panicum</taxon>
        <taxon>Panicum sect. Hiantes</taxon>
    </lineage>
</organism>
<feature type="compositionally biased region" description="Low complexity" evidence="1">
    <location>
        <begin position="317"/>
        <end position="326"/>
    </location>
</feature>
<proteinExistence type="predicted"/>
<gene>
    <name evidence="2" type="ORF">PVAP13_9NG751954</name>
</gene>
<name>A0A8T0N172_PANVG</name>
<evidence type="ECO:0000313" key="3">
    <source>
        <dbReference type="Proteomes" id="UP000823388"/>
    </source>
</evidence>
<accession>A0A8T0N172</accession>
<evidence type="ECO:0000313" key="2">
    <source>
        <dbReference type="EMBL" id="KAG2543541.1"/>
    </source>
</evidence>
<evidence type="ECO:0000256" key="1">
    <source>
        <dbReference type="SAM" id="MobiDB-lite"/>
    </source>
</evidence>